<dbReference type="STRING" id="1032488.HMPREF9371_2147"/>
<dbReference type="Pfam" id="PF03414">
    <property type="entry name" value="Glyco_transf_6"/>
    <property type="match status" value="1"/>
</dbReference>
<accession>G4CKK7</accession>
<gene>
    <name evidence="5" type="ORF">HMPREF9371_2147</name>
</gene>
<keyword evidence="3" id="KW-0328">Glycosyltransferase</keyword>
<dbReference type="PATRIC" id="fig|1032488.3.peg.2030"/>
<dbReference type="HOGENOM" id="CLU_447477_0_0_4"/>
<evidence type="ECO:0000256" key="1">
    <source>
        <dbReference type="ARBA" id="ARBA00001936"/>
    </source>
</evidence>
<evidence type="ECO:0000313" key="5">
    <source>
        <dbReference type="EMBL" id="EGY51683.1"/>
    </source>
</evidence>
<keyword evidence="6" id="KW-1185">Reference proteome</keyword>
<organism evidence="5 6">
    <name type="scientific">Neisseria shayeganii 871</name>
    <dbReference type="NCBI Taxonomy" id="1032488"/>
    <lineage>
        <taxon>Bacteria</taxon>
        <taxon>Pseudomonadati</taxon>
        <taxon>Pseudomonadota</taxon>
        <taxon>Betaproteobacteria</taxon>
        <taxon>Neisseriales</taxon>
        <taxon>Neisseriaceae</taxon>
        <taxon>Neisseria</taxon>
    </lineage>
</organism>
<sequence length="610" mass="71116">MHTPTIAVLYIATGRYTVFWEPFYQSAERFLLTDCRKHYFLFTDSPEPLAGEAEGKVTRIHQNKLGWPYDTLMRFEMFLGIKAQLAAYDFIYFFNGNTELLSPVSREDLLPLQAHENLVAARQPHITHLSADEFPYERNPKSTACIPRGQGRYYFTGALNGGRAAAYLAMCETLNRHIQQDLDKNVIALWHDESQLNRYLLDRNDVKILPRYFTRGETEPWKQNAKVMFSDKTHYRFGGHAYLRGESEQKISREEWEAEYRVPADVAATARQPHTVFATDAKWKRRVDACNRRPWKILYKGLVPKPVRNRLNKKAQLAQQRHVAACWERFLKAYFYGILESFSLQPKQDLRGRKIIWQYWGQGADAADLPDIVRLCFHSVEQHKGDYDIIRLDDGNVRDYVDFPDFVWEKRHNPEFKHAFFADLLRLALLDLYGGAWLDATILLTAPLPEGYLKDAGFFMFQRDPAAADQAAWEKLNADYFGWQPNHKVSVLNSFIMAHPGNTVIHTCLDLLLNFWKTQNRIPHYFFFQIMFHELMRLYFADRQCPLADDTLPHLLYRQIQQPFDAGRFADITRRCGVHKLSYLKHCPPGSFYHHLRTEAGLPPANANGH</sequence>
<dbReference type="RefSeq" id="WP_009119833.1">
    <property type="nucleotide sequence ID" value="NZ_JH164926.1"/>
</dbReference>
<dbReference type="Proteomes" id="UP000003019">
    <property type="component" value="Unassembled WGS sequence"/>
</dbReference>
<dbReference type="InterPro" id="IPR048174">
    <property type="entry name" value="WbnI-like"/>
</dbReference>
<evidence type="ECO:0000256" key="4">
    <source>
        <dbReference type="ARBA" id="ARBA00022679"/>
    </source>
</evidence>
<evidence type="ECO:0000313" key="6">
    <source>
        <dbReference type="Proteomes" id="UP000003019"/>
    </source>
</evidence>
<evidence type="ECO:0000256" key="3">
    <source>
        <dbReference type="ARBA" id="ARBA00022676"/>
    </source>
</evidence>
<dbReference type="NCBIfam" id="NF041524">
    <property type="entry name" value="Gltr_6"/>
    <property type="match status" value="1"/>
</dbReference>
<dbReference type="PANTHER" id="PTHR10462:SF51">
    <property type="entry name" value="GLOBOSIDE ALPHA-1,3-N-ACETYLGALACTOSAMINYLTRANSFERASE 1-LIKE"/>
    <property type="match status" value="1"/>
</dbReference>
<dbReference type="GO" id="GO:0005975">
    <property type="term" value="P:carbohydrate metabolic process"/>
    <property type="evidence" value="ECO:0007669"/>
    <property type="project" value="InterPro"/>
</dbReference>
<dbReference type="InterPro" id="IPR005076">
    <property type="entry name" value="Glyco_trans_6"/>
</dbReference>
<dbReference type="Gene3D" id="3.90.550.20">
    <property type="match status" value="1"/>
</dbReference>
<dbReference type="GO" id="GO:0016020">
    <property type="term" value="C:membrane"/>
    <property type="evidence" value="ECO:0007669"/>
    <property type="project" value="InterPro"/>
</dbReference>
<proteinExistence type="inferred from homology"/>
<dbReference type="AlphaFoldDB" id="G4CKK7"/>
<dbReference type="InterPro" id="IPR008441">
    <property type="entry name" value="AfumC-like_glycosyl_Trfase"/>
</dbReference>
<dbReference type="Pfam" id="PF05704">
    <property type="entry name" value="Caps_synth"/>
    <property type="match status" value="1"/>
</dbReference>
<comment type="caution">
    <text evidence="5">The sequence shown here is derived from an EMBL/GenBank/DDBJ whole genome shotgun (WGS) entry which is preliminary data.</text>
</comment>
<protein>
    <submittedName>
        <fullName evidence="5">Capsular polysaccharide synthesis</fullName>
    </submittedName>
</protein>
<dbReference type="Gene3D" id="3.90.550.10">
    <property type="entry name" value="Spore Coat Polysaccharide Biosynthesis Protein SpsA, Chain A"/>
    <property type="match status" value="1"/>
</dbReference>
<dbReference type="SUPFAM" id="SSF53448">
    <property type="entry name" value="Nucleotide-diphospho-sugar transferases"/>
    <property type="match status" value="2"/>
</dbReference>
<comment type="cofactor">
    <cofactor evidence="1">
        <name>Mn(2+)</name>
        <dbReference type="ChEBI" id="CHEBI:29035"/>
    </cofactor>
</comment>
<comment type="similarity">
    <text evidence="2">Belongs to the glycosyltransferase 6 family.</text>
</comment>
<dbReference type="GO" id="GO:0016758">
    <property type="term" value="F:hexosyltransferase activity"/>
    <property type="evidence" value="ECO:0007669"/>
    <property type="project" value="InterPro"/>
</dbReference>
<evidence type="ECO:0000256" key="2">
    <source>
        <dbReference type="ARBA" id="ARBA00010413"/>
    </source>
</evidence>
<keyword evidence="4" id="KW-0808">Transferase</keyword>
<dbReference type="GO" id="GO:0031982">
    <property type="term" value="C:vesicle"/>
    <property type="evidence" value="ECO:0007669"/>
    <property type="project" value="TreeGrafter"/>
</dbReference>
<dbReference type="PANTHER" id="PTHR10462">
    <property type="entry name" value="GLYCOSYLTRANSFERASE-RELATED"/>
    <property type="match status" value="1"/>
</dbReference>
<reference evidence="5 6" key="1">
    <citation type="submission" date="2011-05" db="EMBL/GenBank/DDBJ databases">
        <authorList>
            <person name="Muzny D."/>
            <person name="Qin X."/>
            <person name="Deng J."/>
            <person name="Jiang H."/>
            <person name="Liu Y."/>
            <person name="Qu J."/>
            <person name="Song X.-Z."/>
            <person name="Zhang L."/>
            <person name="Thornton R."/>
            <person name="Coyle M."/>
            <person name="Francisco L."/>
            <person name="Jackson L."/>
            <person name="Javaid M."/>
            <person name="Korchina V."/>
            <person name="Kovar C."/>
            <person name="Mata R."/>
            <person name="Mathew T."/>
            <person name="Ngo R."/>
            <person name="Nguyen L."/>
            <person name="Nguyen N."/>
            <person name="Okwuonu G."/>
            <person name="Ongeri F."/>
            <person name="Pham C."/>
            <person name="Simmons D."/>
            <person name="Wilczek-Boney K."/>
            <person name="Hale W."/>
            <person name="Jakkamsetti A."/>
            <person name="Pham P."/>
            <person name="Ruth R."/>
            <person name="San Lucas F."/>
            <person name="Warren J."/>
            <person name="Zhang J."/>
            <person name="Zhao Z."/>
            <person name="Zhou C."/>
            <person name="Zhu D."/>
            <person name="Lee S."/>
            <person name="Bess C."/>
            <person name="Blankenburg K."/>
            <person name="Forbes L."/>
            <person name="Fu Q."/>
            <person name="Gubbala S."/>
            <person name="Hirani K."/>
            <person name="Jayaseelan J.C."/>
            <person name="Lara F."/>
            <person name="Munidasa M."/>
            <person name="Palculict T."/>
            <person name="Patil S."/>
            <person name="Pu L.-L."/>
            <person name="Saada N."/>
            <person name="Tang L."/>
            <person name="Weissenberger G."/>
            <person name="Zhu Y."/>
            <person name="Hemphill L."/>
            <person name="Shang Y."/>
            <person name="Youmans B."/>
            <person name="Ayvaz T."/>
            <person name="Ross M."/>
            <person name="Santibanez J."/>
            <person name="Aqrawi P."/>
            <person name="Gross S."/>
            <person name="Joshi V."/>
            <person name="Fowler G."/>
            <person name="Nazareth L."/>
            <person name="Reid J."/>
            <person name="Worley K."/>
            <person name="Petrosino J."/>
            <person name="Highlander S."/>
            <person name="Gibbs R."/>
        </authorList>
    </citation>
    <scope>NUCLEOTIDE SEQUENCE [LARGE SCALE GENOMIC DNA]</scope>
    <source>
        <strain evidence="5 6">871</strain>
    </source>
</reference>
<dbReference type="InterPro" id="IPR029044">
    <property type="entry name" value="Nucleotide-diphossugar_trans"/>
</dbReference>
<name>G4CKK7_9NEIS</name>
<dbReference type="EMBL" id="AGAY01000073">
    <property type="protein sequence ID" value="EGY51683.1"/>
    <property type="molecule type" value="Genomic_DNA"/>
</dbReference>